<sequence>MRTSIVIAGLLALLAGCSQSDSEPPTVIADRVFIGKHIYTVDEQNAWAQSIAVKDGKIIFVGDKQNVENYIGETTDVQQLGDNMLLPGFIDSHAHPVMGGAYIRSLSLDTFAGPERWYQQIEEYSQQHQDDEVLFGYGFLASAFGSDGPSKQRLDEIVADKPILIVDEGFHGGWVNSKALEMLGVDANTPDPVPGFSYYKRDVDNQPTGYLLEDTAMDAVAKLGIITADSVALGTGDVIDIMNSYGITSVFDAGAMDVDNVQLSVLENLAQNQQLTVRYIGAHMVNSQEHFATGVDRAIAKRSQSKGDGYHINMLKIMNDGTIEGKTAAMHEDYQGEPGNRGETVFSEPQMVQLLSQATEAEMDVHIHALGERAITQALNAIETVKHSFPQHSNRFTICHVQVMTDTDVERFASLGVIAQSTPLWASYDEYGKEFVSSDQFNRYFRFNSLSKAGVILSFGSDFPATGAGSLGMSPIFNMEIGHTRKTPGEPDAKVQPNKNESLDIASLIKGYTLGSAFQLNMETQIGSLEVGKMADLVIVDNNLFDVQADKIHQVKVLETILSGESVFVAN</sequence>
<keyword evidence="1" id="KW-0732">Signal</keyword>
<dbReference type="InterPro" id="IPR033932">
    <property type="entry name" value="YtcJ-like"/>
</dbReference>
<organism evidence="3 4">
    <name type="scientific">Thalassotalea litorea</name>
    <dbReference type="NCBI Taxonomy" id="2020715"/>
    <lineage>
        <taxon>Bacteria</taxon>
        <taxon>Pseudomonadati</taxon>
        <taxon>Pseudomonadota</taxon>
        <taxon>Gammaproteobacteria</taxon>
        <taxon>Alteromonadales</taxon>
        <taxon>Colwelliaceae</taxon>
        <taxon>Thalassotalea</taxon>
    </lineage>
</organism>
<dbReference type="Gene3D" id="3.20.20.140">
    <property type="entry name" value="Metal-dependent hydrolases"/>
    <property type="match status" value="1"/>
</dbReference>
<accession>A0A5R9IBD3</accession>
<protein>
    <submittedName>
        <fullName evidence="3">Amidohydrolase</fullName>
    </submittedName>
</protein>
<dbReference type="PANTHER" id="PTHR22642">
    <property type="entry name" value="IMIDAZOLONEPROPIONASE"/>
    <property type="match status" value="1"/>
</dbReference>
<dbReference type="CDD" id="cd01300">
    <property type="entry name" value="YtcJ_like"/>
    <property type="match status" value="1"/>
</dbReference>
<comment type="caution">
    <text evidence="3">The sequence shown here is derived from an EMBL/GenBank/DDBJ whole genome shotgun (WGS) entry which is preliminary data.</text>
</comment>
<dbReference type="PANTHER" id="PTHR22642:SF2">
    <property type="entry name" value="PROTEIN LONG AFTER FAR-RED 3"/>
    <property type="match status" value="1"/>
</dbReference>
<dbReference type="SUPFAM" id="SSF51338">
    <property type="entry name" value="Composite domain of metallo-dependent hydrolases"/>
    <property type="match status" value="1"/>
</dbReference>
<dbReference type="RefSeq" id="WP_138321663.1">
    <property type="nucleotide sequence ID" value="NZ_VCBC01000023.1"/>
</dbReference>
<proteinExistence type="predicted"/>
<dbReference type="GO" id="GO:0016810">
    <property type="term" value="F:hydrolase activity, acting on carbon-nitrogen (but not peptide) bonds"/>
    <property type="evidence" value="ECO:0007669"/>
    <property type="project" value="InterPro"/>
</dbReference>
<evidence type="ECO:0000256" key="1">
    <source>
        <dbReference type="SAM" id="SignalP"/>
    </source>
</evidence>
<evidence type="ECO:0000259" key="2">
    <source>
        <dbReference type="Pfam" id="PF07969"/>
    </source>
</evidence>
<dbReference type="InterPro" id="IPR013108">
    <property type="entry name" value="Amidohydro_3"/>
</dbReference>
<dbReference type="Gene3D" id="3.10.310.70">
    <property type="match status" value="1"/>
</dbReference>
<dbReference type="Pfam" id="PF07969">
    <property type="entry name" value="Amidohydro_3"/>
    <property type="match status" value="1"/>
</dbReference>
<reference evidence="3 4" key="1">
    <citation type="submission" date="2019-05" db="EMBL/GenBank/DDBJ databases">
        <title>Genome sequences of Thalassotalea litorea 1K03283.</title>
        <authorList>
            <person name="Zhang D."/>
        </authorList>
    </citation>
    <scope>NUCLEOTIDE SEQUENCE [LARGE SCALE GENOMIC DNA]</scope>
    <source>
        <strain evidence="3 4">MCCC 1K03283</strain>
    </source>
</reference>
<dbReference type="InterPro" id="IPR032466">
    <property type="entry name" value="Metal_Hydrolase"/>
</dbReference>
<dbReference type="SUPFAM" id="SSF51556">
    <property type="entry name" value="Metallo-dependent hydrolases"/>
    <property type="match status" value="1"/>
</dbReference>
<dbReference type="Gene3D" id="2.30.40.10">
    <property type="entry name" value="Urease, subunit C, domain 1"/>
    <property type="match status" value="1"/>
</dbReference>
<name>A0A5R9IBD3_9GAMM</name>
<evidence type="ECO:0000313" key="3">
    <source>
        <dbReference type="EMBL" id="TLU59925.1"/>
    </source>
</evidence>
<dbReference type="EMBL" id="VCBC01000023">
    <property type="protein sequence ID" value="TLU59925.1"/>
    <property type="molecule type" value="Genomic_DNA"/>
</dbReference>
<gene>
    <name evidence="3" type="ORF">FE810_16415</name>
</gene>
<keyword evidence="4" id="KW-1185">Reference proteome</keyword>
<dbReference type="PROSITE" id="PS51257">
    <property type="entry name" value="PROKAR_LIPOPROTEIN"/>
    <property type="match status" value="1"/>
</dbReference>
<evidence type="ECO:0000313" key="4">
    <source>
        <dbReference type="Proteomes" id="UP000307790"/>
    </source>
</evidence>
<dbReference type="InterPro" id="IPR011059">
    <property type="entry name" value="Metal-dep_hydrolase_composite"/>
</dbReference>
<keyword evidence="3" id="KW-0378">Hydrolase</keyword>
<dbReference type="OrthoDB" id="9031471at2"/>
<feature type="domain" description="Amidohydrolase 3" evidence="2">
    <location>
        <begin position="80"/>
        <end position="568"/>
    </location>
</feature>
<feature type="chain" id="PRO_5024435173" evidence="1">
    <location>
        <begin position="21"/>
        <end position="571"/>
    </location>
</feature>
<dbReference type="AlphaFoldDB" id="A0A5R9IBD3"/>
<dbReference type="Proteomes" id="UP000307790">
    <property type="component" value="Unassembled WGS sequence"/>
</dbReference>
<feature type="signal peptide" evidence="1">
    <location>
        <begin position="1"/>
        <end position="20"/>
    </location>
</feature>